<dbReference type="RefSeq" id="WP_199504890.1">
    <property type="nucleotide sequence ID" value="NZ_DF968079.1"/>
</dbReference>
<accession>A0A3F3HDE0</accession>
<organism evidence="1">
    <name type="scientific">Fructobacillus tropaeoli</name>
    <dbReference type="NCBI Taxonomy" id="709323"/>
    <lineage>
        <taxon>Bacteria</taxon>
        <taxon>Bacillati</taxon>
        <taxon>Bacillota</taxon>
        <taxon>Bacilli</taxon>
        <taxon>Lactobacillales</taxon>
        <taxon>Lactobacillaceae</taxon>
        <taxon>Fructobacillus</taxon>
    </lineage>
</organism>
<dbReference type="EMBL" id="DF968079">
    <property type="protein sequence ID" value="GAP04009.1"/>
    <property type="molecule type" value="Genomic_DNA"/>
</dbReference>
<proteinExistence type="predicted"/>
<sequence length="78" mass="9123">MAYAKNHHQAKRDGDDDNHFDLAAEHDAGAGLFIFLWPFIFDQWWGTFIDFVSWKISCWAPWARLWVQTNQLLGDVAL</sequence>
<dbReference type="AlphaFoldDB" id="A0A3F3HDE0"/>
<protein>
    <submittedName>
        <fullName evidence="1">Uncharacterized protein</fullName>
    </submittedName>
</protein>
<evidence type="ECO:0000313" key="1">
    <source>
        <dbReference type="EMBL" id="GAP04009.1"/>
    </source>
</evidence>
<dbReference type="Proteomes" id="UP000064514">
    <property type="component" value="Unassembled WGS sequence"/>
</dbReference>
<reference evidence="1" key="1">
    <citation type="journal article" date="2015" name="BMC Genomics">
        <title>Comparative genomics of Fructobacillus spp. and Leuconostoc spp. reveals niche-specific evolution of Fructobacillus spp.</title>
        <authorList>
            <person name="Endo A."/>
            <person name="Tanizawa Y."/>
            <person name="Tanaka N."/>
            <person name="Maeno S."/>
            <person name="Kumar H."/>
            <person name="Shiwa Y."/>
            <person name="Okada S."/>
            <person name="Yoshikawa H."/>
            <person name="Dicks L."/>
            <person name="Nakagawa J."/>
            <person name="Arita M."/>
        </authorList>
    </citation>
    <scope>NUCLEOTIDE SEQUENCE [LARGE SCALE GENOMIC DNA]</scope>
    <source>
        <strain evidence="1">F214-1</strain>
    </source>
</reference>
<gene>
    <name evidence="1" type="ORF">FTRO_0021800</name>
</gene>
<name>A0A3F3HDE0_9LACO</name>